<accession>A0A369K2R1</accession>
<organism evidence="1 2">
    <name type="scientific">Hypsizygus marmoreus</name>
    <name type="common">White beech mushroom</name>
    <name type="synonym">Agaricus marmoreus</name>
    <dbReference type="NCBI Taxonomy" id="39966"/>
    <lineage>
        <taxon>Eukaryota</taxon>
        <taxon>Fungi</taxon>
        <taxon>Dikarya</taxon>
        <taxon>Basidiomycota</taxon>
        <taxon>Agaricomycotina</taxon>
        <taxon>Agaricomycetes</taxon>
        <taxon>Agaricomycetidae</taxon>
        <taxon>Agaricales</taxon>
        <taxon>Tricholomatineae</taxon>
        <taxon>Lyophyllaceae</taxon>
        <taxon>Hypsizygus</taxon>
    </lineage>
</organism>
<dbReference type="STRING" id="39966.A0A369K2R1"/>
<keyword evidence="2" id="KW-1185">Reference proteome</keyword>
<dbReference type="Proteomes" id="UP000076154">
    <property type="component" value="Unassembled WGS sequence"/>
</dbReference>
<sequence>MVLVLAPEFESCLCSFDHFHHVRVLHTKWLDWRQPDSTHLTDFGTASPLSICGQFGNECKSVHGKPSVHAFLHLVYIPSLPKFFQEFYFTTIGKQCDAAAHHSLPTVAYACDLNIVNYLTANWEAYIHGIVVDCSDGICRRLFPRFFQIYSTNYPERFDFELSVLLPTIRDMEDRPCPRCVVKKKNIAAFGSAADIQQPKNIQ</sequence>
<dbReference type="OrthoDB" id="3208495at2759"/>
<dbReference type="EMBL" id="LUEZ02000013">
    <property type="protein sequence ID" value="RDB27872.1"/>
    <property type="molecule type" value="Genomic_DNA"/>
</dbReference>
<evidence type="ECO:0000313" key="1">
    <source>
        <dbReference type="EMBL" id="RDB27872.1"/>
    </source>
</evidence>
<protein>
    <submittedName>
        <fullName evidence="1">Uncharacterized protein</fullName>
    </submittedName>
</protein>
<name>A0A369K2R1_HYPMA</name>
<reference evidence="1" key="1">
    <citation type="submission" date="2018-04" db="EMBL/GenBank/DDBJ databases">
        <title>Whole genome sequencing of Hypsizygus marmoreus.</title>
        <authorList>
            <person name="Choi I.-G."/>
            <person name="Min B."/>
            <person name="Kim J.-G."/>
            <person name="Kim S."/>
            <person name="Oh Y.-L."/>
            <person name="Kong W.-S."/>
            <person name="Park H."/>
            <person name="Jeong J."/>
            <person name="Song E.-S."/>
        </authorList>
    </citation>
    <scope>NUCLEOTIDE SEQUENCE [LARGE SCALE GENOMIC DNA]</scope>
    <source>
        <strain evidence="1">51987-8</strain>
    </source>
</reference>
<dbReference type="InParanoid" id="A0A369K2R1"/>
<proteinExistence type="predicted"/>
<evidence type="ECO:0000313" key="2">
    <source>
        <dbReference type="Proteomes" id="UP000076154"/>
    </source>
</evidence>
<dbReference type="AlphaFoldDB" id="A0A369K2R1"/>
<gene>
    <name evidence="1" type="ORF">Hypma_002258</name>
</gene>
<comment type="caution">
    <text evidence="1">The sequence shown here is derived from an EMBL/GenBank/DDBJ whole genome shotgun (WGS) entry which is preliminary data.</text>
</comment>